<accession>A0A3M6TSY7</accession>
<dbReference type="AlphaFoldDB" id="A0A3M6TSY7"/>
<reference evidence="1 2" key="1">
    <citation type="journal article" date="2018" name="Sci. Rep.">
        <title>Comparative analysis of the Pocillopora damicornis genome highlights role of immune system in coral evolution.</title>
        <authorList>
            <person name="Cunning R."/>
            <person name="Bay R.A."/>
            <person name="Gillette P."/>
            <person name="Baker A.C."/>
            <person name="Traylor-Knowles N."/>
        </authorList>
    </citation>
    <scope>NUCLEOTIDE SEQUENCE [LARGE SCALE GENOMIC DNA]</scope>
    <source>
        <strain evidence="1">RSMAS</strain>
        <tissue evidence="1">Whole animal</tissue>
    </source>
</reference>
<organism evidence="1 2">
    <name type="scientific">Pocillopora damicornis</name>
    <name type="common">Cauliflower coral</name>
    <name type="synonym">Millepora damicornis</name>
    <dbReference type="NCBI Taxonomy" id="46731"/>
    <lineage>
        <taxon>Eukaryota</taxon>
        <taxon>Metazoa</taxon>
        <taxon>Cnidaria</taxon>
        <taxon>Anthozoa</taxon>
        <taxon>Hexacorallia</taxon>
        <taxon>Scleractinia</taxon>
        <taxon>Astrocoeniina</taxon>
        <taxon>Pocilloporidae</taxon>
        <taxon>Pocillopora</taxon>
    </lineage>
</organism>
<dbReference type="Proteomes" id="UP000275408">
    <property type="component" value="Unassembled WGS sequence"/>
</dbReference>
<protein>
    <submittedName>
        <fullName evidence="1">Uncharacterized protein</fullName>
    </submittedName>
</protein>
<sequence length="131" mass="15078">MKVTEDGCTKQQVSNEHDAQFCLTILRPEISTRAKRLMPIAQPIFTSQKIKGQFKPKELKPPTCGLHDANYVSSTSRHLLQRDEYGKDPKTIKRNFKTMKKCQSKQYCLGFEMLSICKLKPKLNKQSDLIC</sequence>
<dbReference type="EMBL" id="RCHS01002978">
    <property type="protein sequence ID" value="RMX44505.1"/>
    <property type="molecule type" value="Genomic_DNA"/>
</dbReference>
<keyword evidence="2" id="KW-1185">Reference proteome</keyword>
<proteinExistence type="predicted"/>
<feature type="non-terminal residue" evidence="1">
    <location>
        <position position="131"/>
    </location>
</feature>
<comment type="caution">
    <text evidence="1">The sequence shown here is derived from an EMBL/GenBank/DDBJ whole genome shotgun (WGS) entry which is preliminary data.</text>
</comment>
<evidence type="ECO:0000313" key="2">
    <source>
        <dbReference type="Proteomes" id="UP000275408"/>
    </source>
</evidence>
<evidence type="ECO:0000313" key="1">
    <source>
        <dbReference type="EMBL" id="RMX44505.1"/>
    </source>
</evidence>
<name>A0A3M6TSY7_POCDA</name>
<gene>
    <name evidence="1" type="ORF">pdam_00006014</name>
</gene>